<evidence type="ECO:0000256" key="1">
    <source>
        <dbReference type="SAM" id="Phobius"/>
    </source>
</evidence>
<protein>
    <submittedName>
        <fullName evidence="2">Uncharacterized protein</fullName>
    </submittedName>
</protein>
<keyword evidence="1" id="KW-0472">Membrane</keyword>
<sequence>MSKEPLLTRKALREHVVEQKRSQNSEEIEWNDSPVPKKPFLERYNRFLTIWMIAMIVLIIVAIGVQIFL</sequence>
<organism evidence="2 3">
    <name type="scientific">Granulicatella elegans ATCC 700633</name>
    <dbReference type="NCBI Taxonomy" id="626369"/>
    <lineage>
        <taxon>Bacteria</taxon>
        <taxon>Bacillati</taxon>
        <taxon>Bacillota</taxon>
        <taxon>Bacilli</taxon>
        <taxon>Lactobacillales</taxon>
        <taxon>Carnobacteriaceae</taxon>
        <taxon>Granulicatella</taxon>
    </lineage>
</organism>
<gene>
    <name evidence="2" type="ORF">HMPREF0446_00716</name>
</gene>
<reference evidence="2" key="2">
    <citation type="submission" date="2011-10" db="EMBL/GenBank/DDBJ databases">
        <title>The Genome Sequence of Granulicatella elegans ATCC 700633.</title>
        <authorList>
            <consortium name="The Broad Institute Genome Sequencing Platform"/>
            <consortium name="The Broad Institute Genome Sequencing Center for Infectious Disease"/>
            <person name="Earl A."/>
            <person name="Ward D."/>
            <person name="Feldgarden M."/>
            <person name="Gevers D."/>
            <person name="Sibley C.D."/>
            <person name="Field T.R."/>
            <person name="Grinwis M."/>
            <person name="Eshaghurshan C.S."/>
            <person name="Surette M.G."/>
            <person name="Young S.K."/>
            <person name="Zeng Q."/>
            <person name="Gargeya S."/>
            <person name="Fitzgerald M."/>
            <person name="Haas B."/>
            <person name="Abouelleil A."/>
            <person name="Alvarado L."/>
            <person name="Arachchi H.M."/>
            <person name="Berlin A."/>
            <person name="Brown A."/>
            <person name="Chapman S.B."/>
            <person name="Chen Z."/>
            <person name="Dunbar C."/>
            <person name="Freedman E."/>
            <person name="Gearin G."/>
            <person name="Goldberg J."/>
            <person name="Griggs A."/>
            <person name="Gujja S."/>
            <person name="Heiman D."/>
            <person name="Howarth C."/>
            <person name="Larson L."/>
            <person name="Lui A."/>
            <person name="MacDonald P.J.P."/>
            <person name="Montmayeur A."/>
            <person name="Murphy C."/>
            <person name="Neiman D."/>
            <person name="Pearson M."/>
            <person name="Priest M."/>
            <person name="Roberts A."/>
            <person name="Saif S."/>
            <person name="Shea T."/>
            <person name="Shenoy N."/>
            <person name="Sisk P."/>
            <person name="Stolte C."/>
            <person name="Sykes S."/>
            <person name="Wortman J."/>
            <person name="Nusbaum C."/>
            <person name="Birren B."/>
        </authorList>
    </citation>
    <scope>NUCLEOTIDE SEQUENCE [LARGE SCALE GENOMIC DNA]</scope>
    <source>
        <strain evidence="2">ATCC 700633</strain>
    </source>
</reference>
<dbReference type="Proteomes" id="UP000002939">
    <property type="component" value="Unassembled WGS sequence"/>
</dbReference>
<accession>D0BL81</accession>
<keyword evidence="3" id="KW-1185">Reference proteome</keyword>
<dbReference type="RefSeq" id="WP_006702989.1">
    <property type="nucleotide sequence ID" value="NZ_KI391971.1"/>
</dbReference>
<evidence type="ECO:0000313" key="3">
    <source>
        <dbReference type="Proteomes" id="UP000002939"/>
    </source>
</evidence>
<evidence type="ECO:0000313" key="2">
    <source>
        <dbReference type="EMBL" id="EEW93834.1"/>
    </source>
</evidence>
<dbReference type="EMBL" id="ACRF02000011">
    <property type="protein sequence ID" value="EEW93834.1"/>
    <property type="molecule type" value="Genomic_DNA"/>
</dbReference>
<name>D0BL81_9LACT</name>
<reference evidence="2" key="1">
    <citation type="submission" date="2009-09" db="EMBL/GenBank/DDBJ databases">
        <authorList>
            <consortium name="The Broad Institute Genome Sequencing Platform"/>
            <person name="Ward D."/>
            <person name="Feldgarden M."/>
            <person name="Earl A."/>
            <person name="Young S.K."/>
            <person name="Zeng Q."/>
            <person name="Koehrsen M."/>
            <person name="Alvarado L."/>
            <person name="Berlin A."/>
            <person name="Bochicchio J."/>
            <person name="Borenstein D."/>
            <person name="Chapman S.B."/>
            <person name="Chen Z."/>
            <person name="Engels R."/>
            <person name="Freedman E."/>
            <person name="Gellesch M."/>
            <person name="Goldberg J."/>
            <person name="Griggs A."/>
            <person name="Gujja S."/>
            <person name="Heilman E."/>
            <person name="Heiman D."/>
            <person name="Hepburn T."/>
            <person name="Howarth C."/>
            <person name="Jen D."/>
            <person name="Larson L."/>
            <person name="Lewis B."/>
            <person name="Mehta T."/>
            <person name="Park D."/>
            <person name="Pearson M."/>
            <person name="Roberts A."/>
            <person name="Saif S."/>
            <person name="Shea T."/>
            <person name="Shenoy N."/>
            <person name="Sisk P."/>
            <person name="Stolte C."/>
            <person name="Sykes S."/>
            <person name="Thomson T."/>
            <person name="Walk T."/>
            <person name="White J."/>
            <person name="Yandava C."/>
            <person name="Sibley C.D."/>
            <person name="Field T.R."/>
            <person name="Grinwis M."/>
            <person name="Eshaghurshan C.S."/>
            <person name="Surette M.G."/>
            <person name="Haas B."/>
            <person name="Nusbaum C."/>
            <person name="Birren B."/>
        </authorList>
    </citation>
    <scope>NUCLEOTIDE SEQUENCE [LARGE SCALE GENOMIC DNA]</scope>
    <source>
        <strain evidence="2">ATCC 700633</strain>
    </source>
</reference>
<dbReference type="HOGENOM" id="CLU_2770104_0_0_9"/>
<comment type="caution">
    <text evidence="2">The sequence shown here is derived from an EMBL/GenBank/DDBJ whole genome shotgun (WGS) entry which is preliminary data.</text>
</comment>
<feature type="transmembrane region" description="Helical" evidence="1">
    <location>
        <begin position="47"/>
        <end position="68"/>
    </location>
</feature>
<keyword evidence="1" id="KW-0812">Transmembrane</keyword>
<keyword evidence="1" id="KW-1133">Transmembrane helix</keyword>
<dbReference type="STRING" id="626369.HMPREF0446_00716"/>
<proteinExistence type="predicted"/>
<dbReference type="AlphaFoldDB" id="D0BL81"/>